<comment type="similarity">
    <text evidence="7">Belongs to the cytochrome b5 family.</text>
</comment>
<proteinExistence type="inferred from homology"/>
<dbReference type="InterPro" id="IPR050668">
    <property type="entry name" value="Cytochrome_b5"/>
</dbReference>
<sequence length="141" mass="14750">MESSTLKAYSAAEISLHATKKDCWLSIHGKVYDVTAFMEEHPGGEEAILTAAAAGGDASQAFDEVGHSSTATSMMRSYLIGAVEGHASGASKPFFGPMLSQSEQGKPAETSSAGAFLLPLLVLGLACAAWYYYNFCAKVSS</sequence>
<evidence type="ECO:0000313" key="9">
    <source>
        <dbReference type="EMBL" id="KAG6516591.1"/>
    </source>
</evidence>
<reference evidence="9 10" key="1">
    <citation type="submission" date="2020-08" db="EMBL/GenBank/DDBJ databases">
        <title>Plant Genome Project.</title>
        <authorList>
            <person name="Zhang R.-G."/>
        </authorList>
    </citation>
    <scope>NUCLEOTIDE SEQUENCE [LARGE SCALE GENOMIC DNA]</scope>
    <source>
        <tissue evidence="9">Rhizome</tissue>
    </source>
</reference>
<dbReference type="PANTHER" id="PTHR19359">
    <property type="entry name" value="CYTOCHROME B5"/>
    <property type="match status" value="1"/>
</dbReference>
<keyword evidence="6 7" id="KW-0472">Membrane</keyword>
<dbReference type="PROSITE" id="PS00191">
    <property type="entry name" value="CYTOCHROME_B5_1"/>
    <property type="match status" value="1"/>
</dbReference>
<dbReference type="GO" id="GO:0020037">
    <property type="term" value="F:heme binding"/>
    <property type="evidence" value="ECO:0007669"/>
    <property type="project" value="UniProtKB-UniRule"/>
</dbReference>
<feature type="transmembrane region" description="Helical" evidence="7">
    <location>
        <begin position="113"/>
        <end position="133"/>
    </location>
</feature>
<comment type="subcellular location">
    <subcellularLocation>
        <location evidence="1">Membrane</location>
    </subcellularLocation>
</comment>
<dbReference type="GO" id="GO:0016020">
    <property type="term" value="C:membrane"/>
    <property type="evidence" value="ECO:0007669"/>
    <property type="project" value="UniProtKB-SubCell"/>
</dbReference>
<accession>A0A8J5H5S0</accession>
<keyword evidence="4 7" id="KW-0479">Metal-binding</keyword>
<dbReference type="GO" id="GO:0046872">
    <property type="term" value="F:metal ion binding"/>
    <property type="evidence" value="ECO:0007669"/>
    <property type="project" value="UniProtKB-UniRule"/>
</dbReference>
<evidence type="ECO:0000256" key="6">
    <source>
        <dbReference type="ARBA" id="ARBA00023136"/>
    </source>
</evidence>
<feature type="domain" description="Cytochrome b5 heme-binding" evidence="8">
    <location>
        <begin position="6"/>
        <end position="84"/>
    </location>
</feature>
<dbReference type="OrthoDB" id="260519at2759"/>
<evidence type="ECO:0000256" key="5">
    <source>
        <dbReference type="ARBA" id="ARBA00023004"/>
    </source>
</evidence>
<evidence type="ECO:0000256" key="1">
    <source>
        <dbReference type="ARBA" id="ARBA00004370"/>
    </source>
</evidence>
<evidence type="ECO:0000259" key="8">
    <source>
        <dbReference type="PROSITE" id="PS50255"/>
    </source>
</evidence>
<dbReference type="SMART" id="SM01117">
    <property type="entry name" value="Cyt-b5"/>
    <property type="match status" value="1"/>
</dbReference>
<dbReference type="AlphaFoldDB" id="A0A8J5H5S0"/>
<dbReference type="Proteomes" id="UP000734854">
    <property type="component" value="Unassembled WGS sequence"/>
</dbReference>
<dbReference type="PROSITE" id="PS50255">
    <property type="entry name" value="CYTOCHROME_B5_2"/>
    <property type="match status" value="1"/>
</dbReference>
<keyword evidence="2 7" id="KW-0349">Heme</keyword>
<dbReference type="EMBL" id="JACMSC010000007">
    <property type="protein sequence ID" value="KAG6516591.1"/>
    <property type="molecule type" value="Genomic_DNA"/>
</dbReference>
<evidence type="ECO:0000256" key="4">
    <source>
        <dbReference type="ARBA" id="ARBA00022723"/>
    </source>
</evidence>
<keyword evidence="10" id="KW-1185">Reference proteome</keyword>
<dbReference type="PANTHER" id="PTHR19359:SF101">
    <property type="entry name" value="CYTOCHROME B5-LIKE HEME_STEROID BINDING DOMAIN CONTAINING PROTEIN, EXPRESSED"/>
    <property type="match status" value="1"/>
</dbReference>
<evidence type="ECO:0000256" key="3">
    <source>
        <dbReference type="ARBA" id="ARBA00022692"/>
    </source>
</evidence>
<protein>
    <recommendedName>
        <fullName evidence="8">Cytochrome b5 heme-binding domain-containing protein</fullName>
    </recommendedName>
</protein>
<dbReference type="Pfam" id="PF00173">
    <property type="entry name" value="Cyt-b5"/>
    <property type="match status" value="1"/>
</dbReference>
<name>A0A8J5H5S0_ZINOF</name>
<evidence type="ECO:0000256" key="2">
    <source>
        <dbReference type="ARBA" id="ARBA00022617"/>
    </source>
</evidence>
<organism evidence="9 10">
    <name type="scientific">Zingiber officinale</name>
    <name type="common">Ginger</name>
    <name type="synonym">Amomum zingiber</name>
    <dbReference type="NCBI Taxonomy" id="94328"/>
    <lineage>
        <taxon>Eukaryota</taxon>
        <taxon>Viridiplantae</taxon>
        <taxon>Streptophyta</taxon>
        <taxon>Embryophyta</taxon>
        <taxon>Tracheophyta</taxon>
        <taxon>Spermatophyta</taxon>
        <taxon>Magnoliopsida</taxon>
        <taxon>Liliopsida</taxon>
        <taxon>Zingiberales</taxon>
        <taxon>Zingiberaceae</taxon>
        <taxon>Zingiber</taxon>
    </lineage>
</organism>
<evidence type="ECO:0000313" key="10">
    <source>
        <dbReference type="Proteomes" id="UP000734854"/>
    </source>
</evidence>
<dbReference type="InterPro" id="IPR001199">
    <property type="entry name" value="Cyt_B5-like_heme/steroid-bd"/>
</dbReference>
<dbReference type="InterPro" id="IPR018506">
    <property type="entry name" value="Cyt_B5_heme-BS"/>
</dbReference>
<keyword evidence="5 7" id="KW-0408">Iron</keyword>
<evidence type="ECO:0000256" key="7">
    <source>
        <dbReference type="RuleBase" id="RU362121"/>
    </source>
</evidence>
<keyword evidence="7" id="KW-1133">Transmembrane helix</keyword>
<keyword evidence="3 7" id="KW-0812">Transmembrane</keyword>
<dbReference type="FunFam" id="3.10.120.10:FF:000002">
    <property type="entry name" value="Cytochrome b5 type B"/>
    <property type="match status" value="1"/>
</dbReference>
<comment type="caution">
    <text evidence="9">The sequence shown here is derived from an EMBL/GenBank/DDBJ whole genome shotgun (WGS) entry which is preliminary data.</text>
</comment>
<gene>
    <name evidence="9" type="ORF">ZIOFF_027060</name>
</gene>